<dbReference type="Proteomes" id="UP000479526">
    <property type="component" value="Unassembled WGS sequence"/>
</dbReference>
<comment type="similarity">
    <text evidence="1">Belongs to the ABC-4 integral membrane protein family.</text>
</comment>
<dbReference type="EMBL" id="WXEW01000004">
    <property type="protein sequence ID" value="NAS22992.1"/>
    <property type="molecule type" value="Genomic_DNA"/>
</dbReference>
<sequence length="327" mass="32616">MSGTSRRIRALAGCVVAALAGLLLIGTGLHLSGAGWHLARCLSGGAAPFDAAVLPAGYPGLATIPSLPETSVAQIRAVPGVASVVPVQGGEVGLVGFGSLVPLEAVALDMALLSSSGMEGEAPRGASDAVLDQRTADQLHLEVGETITVHGNGADRSFEITGVTESQGNPTLDVRGTLGVLPMTAADLVGSLETEVVHVRAADDVDPGELRNRLQSTLGGEYDVLTHAEMLASGDVTAETLPPVLGVVGSLLVVGAALTAYMGRQSTTTTSLLMATAVLSVAATAAVIVASAGVEISTPTILAVAGTTAAAALAAMLMRPKIVSHIG</sequence>
<evidence type="ECO:0000256" key="1">
    <source>
        <dbReference type="ARBA" id="ARBA00038076"/>
    </source>
</evidence>
<keyword evidence="5" id="KW-1185">Reference proteome</keyword>
<dbReference type="InterPro" id="IPR025857">
    <property type="entry name" value="MacB_PCD"/>
</dbReference>
<evidence type="ECO:0000313" key="4">
    <source>
        <dbReference type="EMBL" id="NAS22992.1"/>
    </source>
</evidence>
<evidence type="ECO:0000259" key="3">
    <source>
        <dbReference type="Pfam" id="PF12704"/>
    </source>
</evidence>
<dbReference type="AlphaFoldDB" id="A0A7C9NHW3"/>
<accession>A0A7C9NHW3</accession>
<proteinExistence type="inferred from homology"/>
<gene>
    <name evidence="4" type="ORF">GT755_14980</name>
</gene>
<keyword evidence="2" id="KW-1133">Transmembrane helix</keyword>
<dbReference type="Pfam" id="PF12704">
    <property type="entry name" value="MacB_PCD"/>
    <property type="match status" value="1"/>
</dbReference>
<protein>
    <recommendedName>
        <fullName evidence="3">MacB-like periplasmic core domain-containing protein</fullName>
    </recommendedName>
</protein>
<feature type="transmembrane region" description="Helical" evidence="2">
    <location>
        <begin position="300"/>
        <end position="318"/>
    </location>
</feature>
<reference evidence="4 5" key="1">
    <citation type="submission" date="2020-01" db="EMBL/GenBank/DDBJ databases">
        <title>Herbidospora sp. NEAU-GS84 nov., a novel actinomycete isolated from soil.</title>
        <authorList>
            <person name="Han L."/>
        </authorList>
    </citation>
    <scope>NUCLEOTIDE SEQUENCE [LARGE SCALE GENOMIC DNA]</scope>
    <source>
        <strain evidence="4 5">NEAU-GS84</strain>
    </source>
</reference>
<keyword evidence="2" id="KW-0812">Transmembrane</keyword>
<feature type="transmembrane region" description="Helical" evidence="2">
    <location>
        <begin position="272"/>
        <end position="294"/>
    </location>
</feature>
<feature type="transmembrane region" description="Helical" evidence="2">
    <location>
        <begin position="240"/>
        <end position="260"/>
    </location>
</feature>
<dbReference type="RefSeq" id="WP_161480321.1">
    <property type="nucleotide sequence ID" value="NZ_WXEW01000004.1"/>
</dbReference>
<comment type="caution">
    <text evidence="4">The sequence shown here is derived from an EMBL/GenBank/DDBJ whole genome shotgun (WGS) entry which is preliminary data.</text>
</comment>
<evidence type="ECO:0000313" key="5">
    <source>
        <dbReference type="Proteomes" id="UP000479526"/>
    </source>
</evidence>
<organism evidence="4 5">
    <name type="scientific">Herbidospora solisilvae</name>
    <dbReference type="NCBI Taxonomy" id="2696284"/>
    <lineage>
        <taxon>Bacteria</taxon>
        <taxon>Bacillati</taxon>
        <taxon>Actinomycetota</taxon>
        <taxon>Actinomycetes</taxon>
        <taxon>Streptosporangiales</taxon>
        <taxon>Streptosporangiaceae</taxon>
        <taxon>Herbidospora</taxon>
    </lineage>
</organism>
<evidence type="ECO:0000256" key="2">
    <source>
        <dbReference type="SAM" id="Phobius"/>
    </source>
</evidence>
<name>A0A7C9NHW3_9ACTN</name>
<feature type="domain" description="MacB-like periplasmic core" evidence="3">
    <location>
        <begin position="59"/>
        <end position="216"/>
    </location>
</feature>
<keyword evidence="2" id="KW-0472">Membrane</keyword>